<gene>
    <name evidence="3" type="ORF">AN936_16615</name>
</gene>
<dbReference type="PATRIC" id="fig|33050.5.peg.3446"/>
<protein>
    <recommendedName>
        <fullName evidence="2">DUF2268 domain-containing protein</fullName>
    </recommendedName>
</protein>
<reference evidence="3 4" key="1">
    <citation type="journal article" date="2015" name="Genome Announc.">
        <title>Complete Genome Sequence of Polypropylene Glycol- and Polyethylene Glycol-Degrading Sphingopyxis macrogoltabida Strain EY-1.</title>
        <authorList>
            <person name="Ohtsubo Y."/>
            <person name="Nagata Y."/>
            <person name="Numata M."/>
            <person name="Tsuchikane K."/>
            <person name="Hosoyama A."/>
            <person name="Yamazoe A."/>
            <person name="Tsuda M."/>
            <person name="Fujita N."/>
            <person name="Kawai F."/>
        </authorList>
    </citation>
    <scope>NUCLEOTIDE SEQUENCE [LARGE SCALE GENOMIC DNA]</scope>
    <source>
        <strain evidence="3 4">EY-1</strain>
    </source>
</reference>
<evidence type="ECO:0000256" key="1">
    <source>
        <dbReference type="SAM" id="SignalP"/>
    </source>
</evidence>
<dbReference type="EMBL" id="CP012700">
    <property type="protein sequence ID" value="ALH81921.1"/>
    <property type="molecule type" value="Genomic_DNA"/>
</dbReference>
<dbReference type="KEGG" id="smag:AN936_16615"/>
<organism evidence="3 4">
    <name type="scientific">Sphingopyxis macrogoltabida</name>
    <name type="common">Sphingomonas macrogoltabidus</name>
    <dbReference type="NCBI Taxonomy" id="33050"/>
    <lineage>
        <taxon>Bacteria</taxon>
        <taxon>Pseudomonadati</taxon>
        <taxon>Pseudomonadota</taxon>
        <taxon>Alphaproteobacteria</taxon>
        <taxon>Sphingomonadales</taxon>
        <taxon>Sphingomonadaceae</taxon>
        <taxon>Sphingopyxis</taxon>
    </lineage>
</organism>
<dbReference type="AlphaFoldDB" id="A0A0N9VC34"/>
<evidence type="ECO:0000313" key="3">
    <source>
        <dbReference type="EMBL" id="ALH81921.1"/>
    </source>
</evidence>
<feature type="chain" id="PRO_5006039372" description="DUF2268 domain-containing protein" evidence="1">
    <location>
        <begin position="21"/>
        <end position="305"/>
    </location>
</feature>
<proteinExistence type="predicted"/>
<evidence type="ECO:0000259" key="2">
    <source>
        <dbReference type="Pfam" id="PF10026"/>
    </source>
</evidence>
<dbReference type="OrthoDB" id="6402335at2"/>
<dbReference type="Proteomes" id="UP000058074">
    <property type="component" value="Chromosome"/>
</dbReference>
<dbReference type="Pfam" id="PF10026">
    <property type="entry name" value="DUF2268"/>
    <property type="match status" value="1"/>
</dbReference>
<feature type="domain" description="DUF2268" evidence="2">
    <location>
        <begin position="159"/>
        <end position="279"/>
    </location>
</feature>
<keyword evidence="1" id="KW-0732">Signal</keyword>
<accession>A0A0N9VC34</accession>
<sequence length="305" mass="32977">MIRPIAAALAALLSGNAAHAAEAAPRVAIVTSDVDRFYTLYDDPALAADPERLAARYLADPSPGLVEFMALRRITPEKLAAALRDKPQVFKDARGCAAKLGKVRTRLVAATDRLAELYPAAKFPPITIAIGRGTTAGTANAKGLYIGLETLCMAKFIEADDEDRFVHIIAHEYVHAQQPLAQVESEDDSVLHAALVEGAAEFVAEQMTGSVAYPLLHQWAAGREAELEPAFLADKDAKAIGSRWLYNQQGSDGWPGDLGYWVGYRVAKSYYNRASDKAAAIKAIIEMRDPAAFLAESRWTPGIEP</sequence>
<evidence type="ECO:0000313" key="4">
    <source>
        <dbReference type="Proteomes" id="UP000058074"/>
    </source>
</evidence>
<name>A0A0N9VC34_SPHMC</name>
<dbReference type="InterPro" id="IPR018728">
    <property type="entry name" value="DUF2268"/>
</dbReference>
<dbReference type="RefSeq" id="WP_054589056.1">
    <property type="nucleotide sequence ID" value="NZ_CP012700.1"/>
</dbReference>
<feature type="signal peptide" evidence="1">
    <location>
        <begin position="1"/>
        <end position="20"/>
    </location>
</feature>